<dbReference type="Pfam" id="PF01155">
    <property type="entry name" value="HypA"/>
    <property type="match status" value="1"/>
</dbReference>
<keyword evidence="2 4" id="KW-0479">Metal-binding</keyword>
<comment type="similarity">
    <text evidence="4">Belongs to the HypA/HybF family.</text>
</comment>
<dbReference type="RefSeq" id="WP_255925281.1">
    <property type="nucleotide sequence ID" value="NZ_JANFNH010000002.1"/>
</dbReference>
<dbReference type="PIRSF" id="PIRSF004761">
    <property type="entry name" value="Hydrgn_mat_HypA"/>
    <property type="match status" value="1"/>
</dbReference>
<proteinExistence type="inferred from homology"/>
<comment type="function">
    <text evidence="4">Involved in the maturation of [NiFe] hydrogenases. Required for nickel insertion into the metal center of the hydrogenase.</text>
</comment>
<feature type="binding site" evidence="4">
    <location>
        <position position="2"/>
    </location>
    <ligand>
        <name>Ni(2+)</name>
        <dbReference type="ChEBI" id="CHEBI:49786"/>
    </ligand>
</feature>
<evidence type="ECO:0000313" key="6">
    <source>
        <dbReference type="Proteomes" id="UP001206206"/>
    </source>
</evidence>
<name>A0ABT1P7G9_9ACTN</name>
<keyword evidence="6" id="KW-1185">Reference proteome</keyword>
<keyword evidence="3 4" id="KW-0862">Zinc</keyword>
<evidence type="ECO:0000313" key="5">
    <source>
        <dbReference type="EMBL" id="MCQ4041318.1"/>
    </source>
</evidence>
<keyword evidence="1 4" id="KW-0533">Nickel</keyword>
<feature type="binding site" evidence="4">
    <location>
        <position position="93"/>
    </location>
    <ligand>
        <name>Zn(2+)</name>
        <dbReference type="ChEBI" id="CHEBI:29105"/>
    </ligand>
</feature>
<dbReference type="InterPro" id="IPR000688">
    <property type="entry name" value="HypA/HybF"/>
</dbReference>
<organism evidence="5 6">
    <name type="scientific">Streptantibioticus rubrisoli</name>
    <dbReference type="NCBI Taxonomy" id="1387313"/>
    <lineage>
        <taxon>Bacteria</taxon>
        <taxon>Bacillati</taxon>
        <taxon>Actinomycetota</taxon>
        <taxon>Actinomycetes</taxon>
        <taxon>Kitasatosporales</taxon>
        <taxon>Streptomycetaceae</taxon>
        <taxon>Streptantibioticus</taxon>
    </lineage>
</organism>
<dbReference type="PANTHER" id="PTHR34535">
    <property type="entry name" value="HYDROGENASE MATURATION FACTOR HYPA"/>
    <property type="match status" value="1"/>
</dbReference>
<dbReference type="Proteomes" id="UP001206206">
    <property type="component" value="Unassembled WGS sequence"/>
</dbReference>
<protein>
    <recommendedName>
        <fullName evidence="4">Hydrogenase maturation factor HypA</fullName>
    </recommendedName>
</protein>
<feature type="binding site" evidence="4">
    <location>
        <position position="73"/>
    </location>
    <ligand>
        <name>Zn(2+)</name>
        <dbReference type="ChEBI" id="CHEBI:29105"/>
    </ligand>
</feature>
<dbReference type="Gene3D" id="3.30.2320.80">
    <property type="match status" value="1"/>
</dbReference>
<sequence length="126" mass="13463">MHEMSIATAVVEQVAAAAADAGAHSVQQVRLEVGELSGVVPDALAFSFELARAETALEDAELVAETVAGRARCEDCGAEWPTGMPPKLWCPSCSASSVRLLSGRELRIVSVRWTEEPEPVRVLEEC</sequence>
<evidence type="ECO:0000256" key="1">
    <source>
        <dbReference type="ARBA" id="ARBA00022596"/>
    </source>
</evidence>
<gene>
    <name evidence="4 5" type="primary">hypA</name>
    <name evidence="5" type="ORF">NON19_04555</name>
</gene>
<feature type="binding site" evidence="4">
    <location>
        <position position="76"/>
    </location>
    <ligand>
        <name>Zn(2+)</name>
        <dbReference type="ChEBI" id="CHEBI:29105"/>
    </ligand>
</feature>
<dbReference type="NCBIfam" id="TIGR00100">
    <property type="entry name" value="hypA"/>
    <property type="match status" value="1"/>
</dbReference>
<reference evidence="5 6" key="1">
    <citation type="submission" date="2022-06" db="EMBL/GenBank/DDBJ databases">
        <title>Draft genome sequence of type strain Streptomyces rubrisoli DSM 42083.</title>
        <authorList>
            <person name="Duangmal K."/>
            <person name="Klaysubun C."/>
        </authorList>
    </citation>
    <scope>NUCLEOTIDE SEQUENCE [LARGE SCALE GENOMIC DNA]</scope>
    <source>
        <strain evidence="5 6">DSM 42083</strain>
    </source>
</reference>
<evidence type="ECO:0000256" key="2">
    <source>
        <dbReference type="ARBA" id="ARBA00022723"/>
    </source>
</evidence>
<dbReference type="PANTHER" id="PTHR34535:SF3">
    <property type="entry name" value="HYDROGENASE MATURATION FACTOR HYPA"/>
    <property type="match status" value="1"/>
</dbReference>
<evidence type="ECO:0000256" key="4">
    <source>
        <dbReference type="HAMAP-Rule" id="MF_00213"/>
    </source>
</evidence>
<evidence type="ECO:0000256" key="3">
    <source>
        <dbReference type="ARBA" id="ARBA00022833"/>
    </source>
</evidence>
<accession>A0ABT1P7G9</accession>
<dbReference type="EMBL" id="JANFNH010000002">
    <property type="protein sequence ID" value="MCQ4041318.1"/>
    <property type="molecule type" value="Genomic_DNA"/>
</dbReference>
<dbReference type="HAMAP" id="MF_00213">
    <property type="entry name" value="HypA_HybF"/>
    <property type="match status" value="1"/>
</dbReference>
<feature type="binding site" evidence="4">
    <location>
        <position position="90"/>
    </location>
    <ligand>
        <name>Zn(2+)</name>
        <dbReference type="ChEBI" id="CHEBI:29105"/>
    </ligand>
</feature>
<comment type="caution">
    <text evidence="5">The sequence shown here is derived from an EMBL/GenBank/DDBJ whole genome shotgun (WGS) entry which is preliminary data.</text>
</comment>